<organism evidence="2 3">
    <name type="scientific">Corynebacterium suicordis DSM 45110</name>
    <dbReference type="NCBI Taxonomy" id="1121369"/>
    <lineage>
        <taxon>Bacteria</taxon>
        <taxon>Bacillati</taxon>
        <taxon>Actinomycetota</taxon>
        <taxon>Actinomycetes</taxon>
        <taxon>Mycobacteriales</taxon>
        <taxon>Corynebacteriaceae</taxon>
        <taxon>Corynebacterium</taxon>
    </lineage>
</organism>
<proteinExistence type="predicted"/>
<accession>A0ABR9ZIK5</accession>
<dbReference type="Gene3D" id="3.20.80.10">
    <property type="entry name" value="Regulatory factor, effector binding domain"/>
    <property type="match status" value="1"/>
</dbReference>
<protein>
    <submittedName>
        <fullName evidence="2">GyrI-like domain-containing protein</fullName>
    </submittedName>
</protein>
<dbReference type="InterPro" id="IPR029442">
    <property type="entry name" value="GyrI-like"/>
</dbReference>
<dbReference type="EMBL" id="JADKMY010000001">
    <property type="protein sequence ID" value="MBF4553215.1"/>
    <property type="molecule type" value="Genomic_DNA"/>
</dbReference>
<dbReference type="SUPFAM" id="SSF55136">
    <property type="entry name" value="Probable bacterial effector-binding domain"/>
    <property type="match status" value="1"/>
</dbReference>
<dbReference type="InterPro" id="IPR011256">
    <property type="entry name" value="Reg_factor_effector_dom_sf"/>
</dbReference>
<gene>
    <name evidence="2" type="ORF">IRY30_03845</name>
</gene>
<dbReference type="SMART" id="SM00871">
    <property type="entry name" value="AraC_E_bind"/>
    <property type="match status" value="1"/>
</dbReference>
<reference evidence="2 3" key="1">
    <citation type="submission" date="2020-10" db="EMBL/GenBank/DDBJ databases">
        <title>Novel species in genus Corynebacterium.</title>
        <authorList>
            <person name="Zhang G."/>
        </authorList>
    </citation>
    <scope>NUCLEOTIDE SEQUENCE [LARGE SCALE GENOMIC DNA]</scope>
    <source>
        <strain evidence="2 3">DSM 45110</strain>
    </source>
</reference>
<dbReference type="InterPro" id="IPR010499">
    <property type="entry name" value="AraC_E-bd"/>
</dbReference>
<evidence type="ECO:0000313" key="2">
    <source>
        <dbReference type="EMBL" id="MBF4553215.1"/>
    </source>
</evidence>
<dbReference type="Proteomes" id="UP000635902">
    <property type="component" value="Unassembled WGS sequence"/>
</dbReference>
<name>A0ABR9ZIK5_9CORY</name>
<feature type="domain" description="AraC effector-binding" evidence="1">
    <location>
        <begin position="5"/>
        <end position="161"/>
    </location>
</feature>
<dbReference type="RefSeq" id="WP_194556042.1">
    <property type="nucleotide sequence ID" value="NZ_JADKMY010000001.1"/>
</dbReference>
<keyword evidence="3" id="KW-1185">Reference proteome</keyword>
<evidence type="ECO:0000259" key="1">
    <source>
        <dbReference type="SMART" id="SM00871"/>
    </source>
</evidence>
<dbReference type="Pfam" id="PF06445">
    <property type="entry name" value="GyrI-like"/>
    <property type="match status" value="1"/>
</dbReference>
<sequence>MSTIDPFQIIDFPGMSTVTIRAEDWPMSRIQELFDPAFTALGQQIAAGTFTPAGPAFARYDAPPTDTATLEIGFPVEEPIKEEVQSGEFFIRNSSLPEGRLAISKHHGSYDLLPQAWEDFLAQITDAGHTYGAPSWEAYDTMPTPDMDPADLITGLAVPVEEAPQSSAANI</sequence>
<comment type="caution">
    <text evidence="2">The sequence shown here is derived from an EMBL/GenBank/DDBJ whole genome shotgun (WGS) entry which is preliminary data.</text>
</comment>
<evidence type="ECO:0000313" key="3">
    <source>
        <dbReference type="Proteomes" id="UP000635902"/>
    </source>
</evidence>